<dbReference type="InterPro" id="IPR023214">
    <property type="entry name" value="HAD_sf"/>
</dbReference>
<evidence type="ECO:0000313" key="2">
    <source>
        <dbReference type="EMBL" id="TYO76469.1"/>
    </source>
</evidence>
<reference evidence="1" key="3">
    <citation type="journal article" name="MicrobiologyOpen">
        <title>Whole-genome comparison between the type strain of Halobacterium salinarum (DSM 3754(T)) and the laboratory strains R1 and NRC-1.</title>
        <authorList>
            <person name="Pfeiffer F."/>
            <person name="Losensky G."/>
            <person name="Marchfelder A."/>
            <person name="Habermann B."/>
            <person name="Dyall-Smith M."/>
        </authorList>
    </citation>
    <scope>NUCLEOTIDE SEQUENCE</scope>
    <source>
        <strain evidence="1">91-R6</strain>
    </source>
</reference>
<dbReference type="Pfam" id="PF13242">
    <property type="entry name" value="Hydrolase_like"/>
    <property type="match status" value="1"/>
</dbReference>
<dbReference type="EMBL" id="CP038631">
    <property type="protein sequence ID" value="QCC44483.1"/>
    <property type="molecule type" value="Genomic_DNA"/>
</dbReference>
<name>A0A4D6GS22_HALS9</name>
<dbReference type="GO" id="GO:0016791">
    <property type="term" value="F:phosphatase activity"/>
    <property type="evidence" value="ECO:0007669"/>
    <property type="project" value="TreeGrafter"/>
</dbReference>
<proteinExistence type="predicted"/>
<keyword evidence="1" id="KW-0378">Hydrolase</keyword>
<dbReference type="GO" id="GO:0005737">
    <property type="term" value="C:cytoplasm"/>
    <property type="evidence" value="ECO:0007669"/>
    <property type="project" value="TreeGrafter"/>
</dbReference>
<sequence>MSDEAADGVLFDLDGTIYVGDALVPGAAAAVDGLRAAGVGVGFLSNKAIERRDAFASKLDGLGVPADESAILNAASIAASYLARAHPGESVFVVGEPPLFEELAAHGVATTTDPGRADVLLVSMDHDFDYDTLTDAFNAVDEGTPFLATNPDRTCPVAGGEVPDCASMVGAIEGATGRSLDRVLGKPSPVAVEAATDLLGVPLARCVMVGDRIETDIEMGNRAGMTTVLVLSGVTDDAALAASDVEPDHVIDSVSDLDTVLPALT</sequence>
<dbReference type="Gene3D" id="3.40.50.1000">
    <property type="entry name" value="HAD superfamily/HAD-like"/>
    <property type="match status" value="2"/>
</dbReference>
<dbReference type="GeneID" id="62884165"/>
<dbReference type="Pfam" id="PF13344">
    <property type="entry name" value="Hydrolase_6"/>
    <property type="match status" value="1"/>
</dbReference>
<protein>
    <submittedName>
        <fullName evidence="2">Arabinose operon protein AraL</fullName>
    </submittedName>
    <submittedName>
        <fullName evidence="1">HAD superfamily hydrolase</fullName>
    </submittedName>
</protein>
<dbReference type="PANTHER" id="PTHR19288">
    <property type="entry name" value="4-NITROPHENYLPHOSPHATASE-RELATED"/>
    <property type="match status" value="1"/>
</dbReference>
<dbReference type="Proteomes" id="UP000296216">
    <property type="component" value="Chromosome"/>
</dbReference>
<evidence type="ECO:0000313" key="4">
    <source>
        <dbReference type="Proteomes" id="UP000323075"/>
    </source>
</evidence>
<gene>
    <name evidence="2" type="ORF">APQ99_01106</name>
    <name evidence="1" type="ORF">HBSAL_03795</name>
</gene>
<reference evidence="1 3" key="1">
    <citation type="journal article" date="2019" name="Microbiol. Resour. Announc.">
        <title>The Genome Sequence of the Halobacterium salinarum Type Strain Is Closely Related to That of Laboratory Strains NRC-1 and R1.</title>
        <authorList>
            <person name="Pfeiffer F."/>
            <person name="Marchfelder A."/>
            <person name="Habermann B."/>
            <person name="Dyall-Smith M.L."/>
        </authorList>
    </citation>
    <scope>NUCLEOTIDE SEQUENCE [LARGE SCALE GENOMIC DNA]</scope>
    <source>
        <strain evidence="1">91-R6</strain>
        <strain evidence="3">ATCC 33171 / DSM 3754 / JCM 8978 / NBRC 102687 / NCIMB 764 / 91-R6</strain>
    </source>
</reference>
<dbReference type="AlphaFoldDB" id="A0A4D6GS22"/>
<dbReference type="SUPFAM" id="SSF56784">
    <property type="entry name" value="HAD-like"/>
    <property type="match status" value="1"/>
</dbReference>
<dbReference type="InterPro" id="IPR006357">
    <property type="entry name" value="HAD-SF_hydro_IIA"/>
</dbReference>
<organism evidence="1 3">
    <name type="scientific">Halobacterium salinarum (strain ATCC 33171 / DSM 3754 / JCM 8978 / NBRC 102687 / NCIMB 764 / 91-R6)</name>
    <dbReference type="NCBI Taxonomy" id="2597657"/>
    <lineage>
        <taxon>Archaea</taxon>
        <taxon>Methanobacteriati</taxon>
        <taxon>Methanobacteriota</taxon>
        <taxon>Stenosarchaea group</taxon>
        <taxon>Halobacteria</taxon>
        <taxon>Halobacteriales</taxon>
        <taxon>Halobacteriaceae</taxon>
        <taxon>Halobacterium</taxon>
    </lineage>
</organism>
<dbReference type="NCBIfam" id="TIGR01460">
    <property type="entry name" value="HAD-SF-IIA"/>
    <property type="match status" value="1"/>
</dbReference>
<evidence type="ECO:0000313" key="3">
    <source>
        <dbReference type="Proteomes" id="UP000296216"/>
    </source>
</evidence>
<evidence type="ECO:0000313" key="1">
    <source>
        <dbReference type="EMBL" id="QCC44483.1"/>
    </source>
</evidence>
<reference evidence="2 4" key="2">
    <citation type="submission" date="2019-07" db="EMBL/GenBank/DDBJ databases">
        <title>Genomic Encyclopedia of Archaeal and Bacterial Type Strains, Phase II (KMG-II): from individual species to whole genera.</title>
        <authorList>
            <person name="Goeker M."/>
        </authorList>
    </citation>
    <scope>NUCLEOTIDE SEQUENCE [LARGE SCALE GENOMIC DNA]</scope>
    <source>
        <strain evidence="2 4">DSM 3754</strain>
    </source>
</reference>
<accession>A0A4D6GS22</accession>
<dbReference type="EMBL" id="VRYN01000002">
    <property type="protein sequence ID" value="TYO76469.1"/>
    <property type="molecule type" value="Genomic_DNA"/>
</dbReference>
<dbReference type="RefSeq" id="WP_229373403.1">
    <property type="nucleotide sequence ID" value="NZ_VRYN01000002.1"/>
</dbReference>
<dbReference type="PANTHER" id="PTHR19288:SF46">
    <property type="entry name" value="HALOACID DEHALOGENASE-LIKE HYDROLASE DOMAIN-CONTAINING PROTEIN 2"/>
    <property type="match status" value="1"/>
</dbReference>
<dbReference type="InterPro" id="IPR036412">
    <property type="entry name" value="HAD-like_sf"/>
</dbReference>
<dbReference type="Proteomes" id="UP000323075">
    <property type="component" value="Unassembled WGS sequence"/>
</dbReference>